<feature type="region of interest" description="Disordered" evidence="1">
    <location>
        <begin position="394"/>
        <end position="414"/>
    </location>
</feature>
<evidence type="ECO:0000313" key="3">
    <source>
        <dbReference type="Proteomes" id="UP000886523"/>
    </source>
</evidence>
<evidence type="ECO:0000313" key="2">
    <source>
        <dbReference type="EMBL" id="KAF9502666.1"/>
    </source>
</evidence>
<dbReference type="EMBL" id="MU129761">
    <property type="protein sequence ID" value="KAF9502666.1"/>
    <property type="molecule type" value="Genomic_DNA"/>
</dbReference>
<protein>
    <submittedName>
        <fullName evidence="2">Uncharacterized protein</fullName>
    </submittedName>
</protein>
<gene>
    <name evidence="2" type="ORF">BS47DRAFT_1370104</name>
</gene>
<comment type="caution">
    <text evidence="2">The sequence shown here is derived from an EMBL/GenBank/DDBJ whole genome shotgun (WGS) entry which is preliminary data.</text>
</comment>
<feature type="non-terminal residue" evidence="2">
    <location>
        <position position="497"/>
    </location>
</feature>
<dbReference type="AlphaFoldDB" id="A0A9P6ACZ5"/>
<proteinExistence type="predicted"/>
<name>A0A9P6ACZ5_9AGAM</name>
<keyword evidence="3" id="KW-1185">Reference proteome</keyword>
<feature type="compositionally biased region" description="Pro residues" evidence="1">
    <location>
        <begin position="452"/>
        <end position="461"/>
    </location>
</feature>
<reference evidence="2" key="1">
    <citation type="journal article" date="2020" name="Nat. Commun.">
        <title>Large-scale genome sequencing of mycorrhizal fungi provides insights into the early evolution of symbiotic traits.</title>
        <authorList>
            <person name="Miyauchi S."/>
            <person name="Kiss E."/>
            <person name="Kuo A."/>
            <person name="Drula E."/>
            <person name="Kohler A."/>
            <person name="Sanchez-Garcia M."/>
            <person name="Morin E."/>
            <person name="Andreopoulos B."/>
            <person name="Barry K.W."/>
            <person name="Bonito G."/>
            <person name="Buee M."/>
            <person name="Carver A."/>
            <person name="Chen C."/>
            <person name="Cichocki N."/>
            <person name="Clum A."/>
            <person name="Culley D."/>
            <person name="Crous P.W."/>
            <person name="Fauchery L."/>
            <person name="Girlanda M."/>
            <person name="Hayes R.D."/>
            <person name="Keri Z."/>
            <person name="LaButti K."/>
            <person name="Lipzen A."/>
            <person name="Lombard V."/>
            <person name="Magnuson J."/>
            <person name="Maillard F."/>
            <person name="Murat C."/>
            <person name="Nolan M."/>
            <person name="Ohm R.A."/>
            <person name="Pangilinan J."/>
            <person name="Pereira M.F."/>
            <person name="Perotto S."/>
            <person name="Peter M."/>
            <person name="Pfister S."/>
            <person name="Riley R."/>
            <person name="Sitrit Y."/>
            <person name="Stielow J.B."/>
            <person name="Szollosi G."/>
            <person name="Zifcakova L."/>
            <person name="Stursova M."/>
            <person name="Spatafora J.W."/>
            <person name="Tedersoo L."/>
            <person name="Vaario L.M."/>
            <person name="Yamada A."/>
            <person name="Yan M."/>
            <person name="Wang P."/>
            <person name="Xu J."/>
            <person name="Bruns T."/>
            <person name="Baldrian P."/>
            <person name="Vilgalys R."/>
            <person name="Dunand C."/>
            <person name="Henrissat B."/>
            <person name="Grigoriev I.V."/>
            <person name="Hibbett D."/>
            <person name="Nagy L.G."/>
            <person name="Martin F.M."/>
        </authorList>
    </citation>
    <scope>NUCLEOTIDE SEQUENCE</scope>
    <source>
        <strain evidence="2">UP504</strain>
    </source>
</reference>
<evidence type="ECO:0000256" key="1">
    <source>
        <dbReference type="SAM" id="MobiDB-lite"/>
    </source>
</evidence>
<feature type="compositionally biased region" description="Pro residues" evidence="1">
    <location>
        <begin position="469"/>
        <end position="478"/>
    </location>
</feature>
<feature type="non-terminal residue" evidence="2">
    <location>
        <position position="1"/>
    </location>
</feature>
<accession>A0A9P6ACZ5</accession>
<dbReference type="Proteomes" id="UP000886523">
    <property type="component" value="Unassembled WGS sequence"/>
</dbReference>
<feature type="region of interest" description="Disordered" evidence="1">
    <location>
        <begin position="452"/>
        <end position="497"/>
    </location>
</feature>
<sequence>LDPPSYTPAMNVQNNGVKMILPYYQSLFTKFFSSCHCALEHWSSVARYLKVLDVPLPPMKPTSLGCSTSLEFIPDSVWASGDVHLNVLTRFAYNCRGYTEYVMHLAINHIARTYNLDLPVFGIDDRQVGAVYRLPLTPVDCQAVDDLVRMGTPVFGVVEYPHRDRRDTVPDRCPDSPEAAAAAAAEYFAAMKNTRSIGSSGRIWDILVNLIAMIVLSVKLHRAFCLLAKFARLMWSLYGLPWSWPVACCPGIQGAKVLLQIRIREAIKIYVNEDDGPMASSSKAVGDNMEDHGFNIYDDIMGNPYDEDDDNWENEGDYDLNPTPHLDAKQEAEAKALVLAAKVEMVLQSLKLLKFFKVPRGRRGGNGTTGSLPKLTSRLQLCNCGDPPMALKGEKKAGEKTCPGETACRGRHSGSPRIRALEEAQRLEAERLKREAEEHFLPPFLPLWFPAPPVPALPVPSAPASVPNPAQPRTPTPTPTSLEPGSPHAPTYSPVTP</sequence>
<organism evidence="2 3">
    <name type="scientific">Hydnum rufescens UP504</name>
    <dbReference type="NCBI Taxonomy" id="1448309"/>
    <lineage>
        <taxon>Eukaryota</taxon>
        <taxon>Fungi</taxon>
        <taxon>Dikarya</taxon>
        <taxon>Basidiomycota</taxon>
        <taxon>Agaricomycotina</taxon>
        <taxon>Agaricomycetes</taxon>
        <taxon>Cantharellales</taxon>
        <taxon>Hydnaceae</taxon>
        <taxon>Hydnum</taxon>
    </lineage>
</organism>